<dbReference type="InterPro" id="IPR036875">
    <property type="entry name" value="Znf_CCHC_sf"/>
</dbReference>
<keyword evidence="1" id="KW-0862">Zinc</keyword>
<organism evidence="4 5">
    <name type="scientific">Choiromyces venosus 120613-1</name>
    <dbReference type="NCBI Taxonomy" id="1336337"/>
    <lineage>
        <taxon>Eukaryota</taxon>
        <taxon>Fungi</taxon>
        <taxon>Dikarya</taxon>
        <taxon>Ascomycota</taxon>
        <taxon>Pezizomycotina</taxon>
        <taxon>Pezizomycetes</taxon>
        <taxon>Pezizales</taxon>
        <taxon>Tuberaceae</taxon>
        <taxon>Choiromyces</taxon>
    </lineage>
</organism>
<proteinExistence type="predicted"/>
<protein>
    <recommendedName>
        <fullName evidence="3">CCHC-type domain-containing protein</fullName>
    </recommendedName>
</protein>
<name>A0A3N4JXN2_9PEZI</name>
<dbReference type="InterPro" id="IPR001878">
    <property type="entry name" value="Znf_CCHC"/>
</dbReference>
<accession>A0A3N4JXN2</accession>
<feature type="region of interest" description="Disordered" evidence="2">
    <location>
        <begin position="94"/>
        <end position="114"/>
    </location>
</feature>
<keyword evidence="1" id="KW-0863">Zinc-finger</keyword>
<dbReference type="SUPFAM" id="SSF57756">
    <property type="entry name" value="Retrovirus zinc finger-like domains"/>
    <property type="match status" value="1"/>
</dbReference>
<evidence type="ECO:0000313" key="4">
    <source>
        <dbReference type="EMBL" id="RPB01592.1"/>
    </source>
</evidence>
<dbReference type="GO" id="GO:0003676">
    <property type="term" value="F:nucleic acid binding"/>
    <property type="evidence" value="ECO:0007669"/>
    <property type="project" value="InterPro"/>
</dbReference>
<dbReference type="Proteomes" id="UP000276215">
    <property type="component" value="Unassembled WGS sequence"/>
</dbReference>
<evidence type="ECO:0000256" key="1">
    <source>
        <dbReference type="PROSITE-ProRule" id="PRU00047"/>
    </source>
</evidence>
<feature type="domain" description="CCHC-type" evidence="3">
    <location>
        <begin position="5"/>
        <end position="19"/>
    </location>
</feature>
<keyword evidence="1" id="KW-0479">Metal-binding</keyword>
<keyword evidence="5" id="KW-1185">Reference proteome</keyword>
<dbReference type="EMBL" id="ML120372">
    <property type="protein sequence ID" value="RPB01592.1"/>
    <property type="molecule type" value="Genomic_DNA"/>
</dbReference>
<reference evidence="4 5" key="1">
    <citation type="journal article" date="2018" name="Nat. Ecol. Evol.">
        <title>Pezizomycetes genomes reveal the molecular basis of ectomycorrhizal truffle lifestyle.</title>
        <authorList>
            <person name="Murat C."/>
            <person name="Payen T."/>
            <person name="Noel B."/>
            <person name="Kuo A."/>
            <person name="Morin E."/>
            <person name="Chen J."/>
            <person name="Kohler A."/>
            <person name="Krizsan K."/>
            <person name="Balestrini R."/>
            <person name="Da Silva C."/>
            <person name="Montanini B."/>
            <person name="Hainaut M."/>
            <person name="Levati E."/>
            <person name="Barry K.W."/>
            <person name="Belfiori B."/>
            <person name="Cichocki N."/>
            <person name="Clum A."/>
            <person name="Dockter R.B."/>
            <person name="Fauchery L."/>
            <person name="Guy J."/>
            <person name="Iotti M."/>
            <person name="Le Tacon F."/>
            <person name="Lindquist E.A."/>
            <person name="Lipzen A."/>
            <person name="Malagnac F."/>
            <person name="Mello A."/>
            <person name="Molinier V."/>
            <person name="Miyauchi S."/>
            <person name="Poulain J."/>
            <person name="Riccioni C."/>
            <person name="Rubini A."/>
            <person name="Sitrit Y."/>
            <person name="Splivallo R."/>
            <person name="Traeger S."/>
            <person name="Wang M."/>
            <person name="Zifcakova L."/>
            <person name="Wipf D."/>
            <person name="Zambonelli A."/>
            <person name="Paolocci F."/>
            <person name="Nowrousian M."/>
            <person name="Ottonello S."/>
            <person name="Baldrian P."/>
            <person name="Spatafora J.W."/>
            <person name="Henrissat B."/>
            <person name="Nagy L.G."/>
            <person name="Aury J.M."/>
            <person name="Wincker P."/>
            <person name="Grigoriev I.V."/>
            <person name="Bonfante P."/>
            <person name="Martin F.M."/>
        </authorList>
    </citation>
    <scope>NUCLEOTIDE SEQUENCE [LARGE SCALE GENOMIC DNA]</scope>
    <source>
        <strain evidence="4 5">120613-1</strain>
    </source>
</reference>
<dbReference type="GO" id="GO:0008270">
    <property type="term" value="F:zinc ion binding"/>
    <property type="evidence" value="ECO:0007669"/>
    <property type="project" value="UniProtKB-KW"/>
</dbReference>
<evidence type="ECO:0000259" key="3">
    <source>
        <dbReference type="PROSITE" id="PS50158"/>
    </source>
</evidence>
<sequence>MPRICFNCQQEGHLHTYCPPLYESMPVSGTVNVDPDHLDHPIVREDPRVKVCNGPIHAIEIVAKSAAQHGMKVQEVTTVELDPMDLIEFVHEVSEIGDGDSDGNEEGEPMMAGE</sequence>
<gene>
    <name evidence="4" type="ORF">L873DRAFT_634341</name>
</gene>
<dbReference type="AlphaFoldDB" id="A0A3N4JXN2"/>
<dbReference type="PROSITE" id="PS50158">
    <property type="entry name" value="ZF_CCHC"/>
    <property type="match status" value="1"/>
</dbReference>
<evidence type="ECO:0000313" key="5">
    <source>
        <dbReference type="Proteomes" id="UP000276215"/>
    </source>
</evidence>
<evidence type="ECO:0000256" key="2">
    <source>
        <dbReference type="SAM" id="MobiDB-lite"/>
    </source>
</evidence>
<feature type="compositionally biased region" description="Acidic residues" evidence="2">
    <location>
        <begin position="95"/>
        <end position="108"/>
    </location>
</feature>